<dbReference type="KEGG" id="gan:UMN179_00780"/>
<accession>F4HE81</accession>
<dbReference type="STRING" id="1005058.UMN179_00780"/>
<feature type="domain" description="DUF8095" evidence="2">
    <location>
        <begin position="96"/>
        <end position="231"/>
    </location>
</feature>
<dbReference type="eggNOG" id="ENOG502ZHJ6">
    <property type="taxonomic scope" value="Bacteria"/>
</dbReference>
<dbReference type="PROSITE" id="PS51257">
    <property type="entry name" value="PROKAR_LIPOPROTEIN"/>
    <property type="match status" value="1"/>
</dbReference>
<feature type="chain" id="PRO_5003311212" description="DUF8095 domain-containing protein" evidence="1">
    <location>
        <begin position="26"/>
        <end position="236"/>
    </location>
</feature>
<gene>
    <name evidence="3" type="ordered locus">UMN179_00780</name>
</gene>
<evidence type="ECO:0000313" key="3">
    <source>
        <dbReference type="EMBL" id="AEC16811.1"/>
    </source>
</evidence>
<name>F4HE81_GALAU</name>
<dbReference type="Proteomes" id="UP000006908">
    <property type="component" value="Chromosome"/>
</dbReference>
<dbReference type="HOGENOM" id="CLU_1213875_0_0_6"/>
<evidence type="ECO:0000256" key="1">
    <source>
        <dbReference type="SAM" id="SignalP"/>
    </source>
</evidence>
<keyword evidence="1" id="KW-0732">Signal</keyword>
<sequence length="236" mass="27340">MKIFKTSFILLTTGLLFSCADLYYATNPEAVFDWTKFIDNKGNMQEATFFKAVTTKKEDAKGTINIKTTFSGITSHRELADLYLLDEYDKNIYLGIVNKSGDRYFSPYSKDDILNLKAERYFDLYEIGKGRISQTTYFSKNKLCQDFISKNGILLNIASNYYDLRNENTFYTLFIKAKLNNKKILDKVDYSYEITANTTQQKEEIKRAITDQEVEKLVLVNLSEKAGFLDHFICTK</sequence>
<dbReference type="AlphaFoldDB" id="F4HE81"/>
<dbReference type="PATRIC" id="fig|1005058.3.peg.769"/>
<dbReference type="InterPro" id="IPR058408">
    <property type="entry name" value="DUF8095"/>
</dbReference>
<organism evidence="3 4">
    <name type="scientific">Gallibacterium anatis (strain UMN179)</name>
    <name type="common">Pasteurella anatis</name>
    <dbReference type="NCBI Taxonomy" id="1005058"/>
    <lineage>
        <taxon>Bacteria</taxon>
        <taxon>Pseudomonadati</taxon>
        <taxon>Pseudomonadota</taxon>
        <taxon>Gammaproteobacteria</taxon>
        <taxon>Pasteurellales</taxon>
        <taxon>Pasteurellaceae</taxon>
        <taxon>Gallibacterium</taxon>
    </lineage>
</organism>
<dbReference type="Pfam" id="PF26367">
    <property type="entry name" value="DUF8095"/>
    <property type="match status" value="1"/>
</dbReference>
<reference evidence="3 4" key="1">
    <citation type="journal article" date="2011" name="J. Bacteriol.">
        <title>Complete genome sequence of Gallibacterium anatis strain UMN179, isolated from a laying hen with peritonitis.</title>
        <authorList>
            <person name="Johnson T.J."/>
            <person name="Fernandez-Alarcon C."/>
            <person name="Bojesen A.M."/>
            <person name="Nolan L.K."/>
            <person name="Trampel D.W."/>
            <person name="Seemann T."/>
        </authorList>
    </citation>
    <scope>NUCLEOTIDE SEQUENCE [LARGE SCALE GENOMIC DNA]</scope>
    <source>
        <strain evidence="3 4">UMN179</strain>
    </source>
</reference>
<protein>
    <recommendedName>
        <fullName evidence="2">DUF8095 domain-containing protein</fullName>
    </recommendedName>
</protein>
<evidence type="ECO:0000313" key="4">
    <source>
        <dbReference type="Proteomes" id="UP000006908"/>
    </source>
</evidence>
<proteinExistence type="predicted"/>
<feature type="signal peptide" evidence="1">
    <location>
        <begin position="1"/>
        <end position="25"/>
    </location>
</feature>
<evidence type="ECO:0000259" key="2">
    <source>
        <dbReference type="Pfam" id="PF26367"/>
    </source>
</evidence>
<dbReference type="RefSeq" id="WP_013745598.1">
    <property type="nucleotide sequence ID" value="NC_015460.1"/>
</dbReference>
<dbReference type="EMBL" id="CP002667">
    <property type="protein sequence ID" value="AEC16811.1"/>
    <property type="molecule type" value="Genomic_DNA"/>
</dbReference>